<feature type="chain" id="PRO_5041721175" description="Adhesion G-protein coupled receptor G5-like" evidence="7">
    <location>
        <begin position="18"/>
        <end position="549"/>
    </location>
</feature>
<dbReference type="PANTHER" id="PTHR12011:SF454">
    <property type="entry name" value="ADHESION G-PROTEIN COUPLED RECEPTOR G5-LIKE"/>
    <property type="match status" value="1"/>
</dbReference>
<proteinExistence type="predicted"/>
<evidence type="ECO:0000256" key="2">
    <source>
        <dbReference type="ARBA" id="ARBA00022692"/>
    </source>
</evidence>
<protein>
    <recommendedName>
        <fullName evidence="12">Adhesion G-protein coupled receptor G5-like</fullName>
    </recommendedName>
</protein>
<evidence type="ECO:0000256" key="1">
    <source>
        <dbReference type="ARBA" id="ARBA00004141"/>
    </source>
</evidence>
<gene>
    <name evidence="10" type="ORF">Q8A67_002694</name>
</gene>
<dbReference type="Proteomes" id="UP001187343">
    <property type="component" value="Unassembled WGS sequence"/>
</dbReference>
<feature type="transmembrane region" description="Helical" evidence="6">
    <location>
        <begin position="429"/>
        <end position="454"/>
    </location>
</feature>
<dbReference type="PROSITE" id="PS50221">
    <property type="entry name" value="GAIN_B"/>
    <property type="match status" value="1"/>
</dbReference>
<dbReference type="GO" id="GO:0005886">
    <property type="term" value="C:plasma membrane"/>
    <property type="evidence" value="ECO:0007669"/>
    <property type="project" value="TreeGrafter"/>
</dbReference>
<keyword evidence="3 6" id="KW-1133">Transmembrane helix</keyword>
<feature type="transmembrane region" description="Helical" evidence="6">
    <location>
        <begin position="475"/>
        <end position="497"/>
    </location>
</feature>
<keyword evidence="11" id="KW-1185">Reference proteome</keyword>
<dbReference type="InterPro" id="IPR046338">
    <property type="entry name" value="GAIN_dom_sf"/>
</dbReference>
<dbReference type="SMART" id="SM00303">
    <property type="entry name" value="GPS"/>
    <property type="match status" value="1"/>
</dbReference>
<feature type="transmembrane region" description="Helical" evidence="6">
    <location>
        <begin position="503"/>
        <end position="523"/>
    </location>
</feature>
<name>A0AA88QD75_9TELE</name>
<dbReference type="Pfam" id="PF01825">
    <property type="entry name" value="GPS"/>
    <property type="match status" value="1"/>
</dbReference>
<evidence type="ECO:0000256" key="3">
    <source>
        <dbReference type="ARBA" id="ARBA00022989"/>
    </source>
</evidence>
<comment type="subcellular location">
    <subcellularLocation>
        <location evidence="1">Membrane</location>
        <topology evidence="1">Multi-pass membrane protein</topology>
    </subcellularLocation>
</comment>
<evidence type="ECO:0000313" key="11">
    <source>
        <dbReference type="Proteomes" id="UP001187343"/>
    </source>
</evidence>
<feature type="transmembrane region" description="Helical" evidence="6">
    <location>
        <begin position="309"/>
        <end position="326"/>
    </location>
</feature>
<feature type="transmembrane region" description="Helical" evidence="6">
    <location>
        <begin position="275"/>
        <end position="297"/>
    </location>
</feature>
<evidence type="ECO:0000259" key="8">
    <source>
        <dbReference type="PROSITE" id="PS50221"/>
    </source>
</evidence>
<dbReference type="Pfam" id="PF00002">
    <property type="entry name" value="7tm_2"/>
    <property type="match status" value="1"/>
</dbReference>
<keyword evidence="4 6" id="KW-0472">Membrane</keyword>
<feature type="domain" description="G-protein coupled receptors family 2 profile 2" evidence="9">
    <location>
        <begin position="273"/>
        <end position="526"/>
    </location>
</feature>
<feature type="signal peptide" evidence="7">
    <location>
        <begin position="1"/>
        <end position="17"/>
    </location>
</feature>
<dbReference type="InterPro" id="IPR000832">
    <property type="entry name" value="GPCR_2_secretin-like"/>
</dbReference>
<feature type="transmembrane region" description="Helical" evidence="6">
    <location>
        <begin position="346"/>
        <end position="368"/>
    </location>
</feature>
<feature type="transmembrane region" description="Helical" evidence="6">
    <location>
        <begin position="380"/>
        <end position="401"/>
    </location>
</feature>
<dbReference type="Gene3D" id="2.60.220.50">
    <property type="match status" value="1"/>
</dbReference>
<evidence type="ECO:0000256" key="4">
    <source>
        <dbReference type="ARBA" id="ARBA00023136"/>
    </source>
</evidence>
<comment type="caution">
    <text evidence="10">The sequence shown here is derived from an EMBL/GenBank/DDBJ whole genome shotgun (WGS) entry which is preliminary data.</text>
</comment>
<dbReference type="Gene3D" id="1.20.1070.10">
    <property type="entry name" value="Rhodopsin 7-helix transmembrane proteins"/>
    <property type="match status" value="1"/>
</dbReference>
<dbReference type="PROSITE" id="PS50261">
    <property type="entry name" value="G_PROTEIN_RECEP_F2_4"/>
    <property type="match status" value="1"/>
</dbReference>
<keyword evidence="5" id="KW-1015">Disulfide bond</keyword>
<dbReference type="GO" id="GO:0004930">
    <property type="term" value="F:G protein-coupled receptor activity"/>
    <property type="evidence" value="ECO:0007669"/>
    <property type="project" value="InterPro"/>
</dbReference>
<evidence type="ECO:0000313" key="10">
    <source>
        <dbReference type="EMBL" id="KAK2914295.1"/>
    </source>
</evidence>
<dbReference type="InterPro" id="IPR000203">
    <property type="entry name" value="GPS"/>
</dbReference>
<dbReference type="InterPro" id="IPR017981">
    <property type="entry name" value="GPCR_2-like_7TM"/>
</dbReference>
<dbReference type="InterPro" id="IPR057244">
    <property type="entry name" value="GAIN_B"/>
</dbReference>
<dbReference type="GO" id="GO:0007189">
    <property type="term" value="P:adenylate cyclase-activating G protein-coupled receptor signaling pathway"/>
    <property type="evidence" value="ECO:0007669"/>
    <property type="project" value="TreeGrafter"/>
</dbReference>
<evidence type="ECO:0000256" key="7">
    <source>
        <dbReference type="SAM" id="SignalP"/>
    </source>
</evidence>
<dbReference type="EMBL" id="JAUYZG010000002">
    <property type="protein sequence ID" value="KAK2914295.1"/>
    <property type="molecule type" value="Genomic_DNA"/>
</dbReference>
<evidence type="ECO:0008006" key="12">
    <source>
        <dbReference type="Google" id="ProtNLM"/>
    </source>
</evidence>
<dbReference type="GO" id="GO:0007166">
    <property type="term" value="P:cell surface receptor signaling pathway"/>
    <property type="evidence" value="ECO:0007669"/>
    <property type="project" value="InterPro"/>
</dbReference>
<evidence type="ECO:0000256" key="5">
    <source>
        <dbReference type="ARBA" id="ARBA00023157"/>
    </source>
</evidence>
<accession>A0AA88QD75</accession>
<keyword evidence="7" id="KW-0732">Signal</keyword>
<keyword evidence="2 6" id="KW-0812">Transmembrane</keyword>
<evidence type="ECO:0000259" key="9">
    <source>
        <dbReference type="PROSITE" id="PS50261"/>
    </source>
</evidence>
<dbReference type="PANTHER" id="PTHR12011">
    <property type="entry name" value="ADHESION G-PROTEIN COUPLED RECEPTOR"/>
    <property type="match status" value="1"/>
</dbReference>
<sequence>MILLLLLIIIHGGDVLGVRKSTEHSGSKQPTQPSTTCSPSSCWLTDCCRKATESFNPLCSIMPVMDNNKTNAKDCQGKSQKDACNRVQREITHNNMSTIEESVYCRLKELAMAVFKINLLPKNVYVPITAPNVSNKTQSVQIQIPVEAFQNEHEAKQIVGIVTYNSIQQFNTKNVSVMSNIIRIEVFGRDVVNLTNPLLIQFPVENNTHNSSKSYKYSCQYYDEQGNNTWKTDGCNTTQISHDVVKCSCNHMTAFAVLLVEVNNIDGQQWEILSYISYIGCSLSAVFSVSSILVFIFNRNAKAEVSSSIHVSLSGALFLLNMSFMFSEWAATWTAKEVCVFIAVTIHYSLLCSFTWMAIEALHLYLLLARVFNIYIKYYMVKLSLIGWGLPAVLVGCLLSIQHQIYGTKNVTLSNSNAANPVCWITEPLILYGVNLCYFTIVFLFNTIVLITVSRQIFMLKKVENKHKKVPVKDISTVLGLMCLLGTSWGLVFLGSGYTSYPILYIFCISNTMQGVSIFLWICRTARPEKQKAAHTKSLSTVDTIAIEK</sequence>
<evidence type="ECO:0000256" key="6">
    <source>
        <dbReference type="SAM" id="Phobius"/>
    </source>
</evidence>
<organism evidence="10 11">
    <name type="scientific">Cirrhinus molitorella</name>
    <name type="common">mud carp</name>
    <dbReference type="NCBI Taxonomy" id="172907"/>
    <lineage>
        <taxon>Eukaryota</taxon>
        <taxon>Metazoa</taxon>
        <taxon>Chordata</taxon>
        <taxon>Craniata</taxon>
        <taxon>Vertebrata</taxon>
        <taxon>Euteleostomi</taxon>
        <taxon>Actinopterygii</taxon>
        <taxon>Neopterygii</taxon>
        <taxon>Teleostei</taxon>
        <taxon>Ostariophysi</taxon>
        <taxon>Cypriniformes</taxon>
        <taxon>Cyprinidae</taxon>
        <taxon>Labeoninae</taxon>
        <taxon>Labeonini</taxon>
        <taxon>Cirrhinus</taxon>
    </lineage>
</organism>
<feature type="domain" description="GAIN-B" evidence="8">
    <location>
        <begin position="115"/>
        <end position="266"/>
    </location>
</feature>
<reference evidence="10" key="1">
    <citation type="submission" date="2023-08" db="EMBL/GenBank/DDBJ databases">
        <title>Chromosome-level Genome Assembly of mud carp (Cirrhinus molitorella).</title>
        <authorList>
            <person name="Liu H."/>
        </authorList>
    </citation>
    <scope>NUCLEOTIDE SEQUENCE</scope>
    <source>
        <strain evidence="10">Prfri</strain>
        <tissue evidence="10">Muscle</tissue>
    </source>
</reference>
<dbReference type="PRINTS" id="PR00249">
    <property type="entry name" value="GPCRSECRETIN"/>
</dbReference>
<dbReference type="AlphaFoldDB" id="A0AA88QD75"/>